<reference evidence="2" key="1">
    <citation type="journal article" date="2022" name="Mol. Ecol. Resour.">
        <title>The genomes of chicory, endive, great burdock and yacon provide insights into Asteraceae palaeo-polyploidization history and plant inulin production.</title>
        <authorList>
            <person name="Fan W."/>
            <person name="Wang S."/>
            <person name="Wang H."/>
            <person name="Wang A."/>
            <person name="Jiang F."/>
            <person name="Liu H."/>
            <person name="Zhao H."/>
            <person name="Xu D."/>
            <person name="Zhang Y."/>
        </authorList>
    </citation>
    <scope>NUCLEOTIDE SEQUENCE [LARGE SCALE GENOMIC DNA]</scope>
    <source>
        <strain evidence="2">cv. Yunnan</strain>
    </source>
</reference>
<dbReference type="EMBL" id="CM042041">
    <property type="protein sequence ID" value="KAI3713635.1"/>
    <property type="molecule type" value="Genomic_DNA"/>
</dbReference>
<evidence type="ECO:0000313" key="2">
    <source>
        <dbReference type="Proteomes" id="UP001056120"/>
    </source>
</evidence>
<accession>A0ACB9AYZ9</accession>
<dbReference type="Proteomes" id="UP001056120">
    <property type="component" value="Linkage Group LG24"/>
</dbReference>
<protein>
    <submittedName>
        <fullName evidence="1">Uncharacterized protein</fullName>
    </submittedName>
</protein>
<proteinExistence type="predicted"/>
<sequence>MAWEGIVDAAQSNKQQIVESEHLMKALLEPKDGLATQILTEAGLNNASVLQVTDNFIAQHTKVSDDSDHWLGSSLSSLLENARKFKKQMEDDLISVEHILLALSSDTRFGKQLFRDLNLSEESLKDAVQAVCGSQKVTDQYTEWIYEALEEYGWKAVWPQSGLVSRWCITHDSLFSNLTN</sequence>
<keyword evidence="2" id="KW-1185">Reference proteome</keyword>
<reference evidence="1 2" key="2">
    <citation type="journal article" date="2022" name="Mol. Ecol. Resour.">
        <title>The genomes of chicory, endive, great burdock and yacon provide insights into Asteraceae paleo-polyploidization history and plant inulin production.</title>
        <authorList>
            <person name="Fan W."/>
            <person name="Wang S."/>
            <person name="Wang H."/>
            <person name="Wang A."/>
            <person name="Jiang F."/>
            <person name="Liu H."/>
            <person name="Zhao H."/>
            <person name="Xu D."/>
            <person name="Zhang Y."/>
        </authorList>
    </citation>
    <scope>NUCLEOTIDE SEQUENCE [LARGE SCALE GENOMIC DNA]</scope>
    <source>
        <strain evidence="2">cv. Yunnan</strain>
        <tissue evidence="1">Leaves</tissue>
    </source>
</reference>
<name>A0ACB9AYZ9_9ASTR</name>
<gene>
    <name evidence="1" type="ORF">L1987_72218</name>
</gene>
<evidence type="ECO:0000313" key="1">
    <source>
        <dbReference type="EMBL" id="KAI3713635.1"/>
    </source>
</evidence>
<comment type="caution">
    <text evidence="1">The sequence shown here is derived from an EMBL/GenBank/DDBJ whole genome shotgun (WGS) entry which is preliminary data.</text>
</comment>
<organism evidence="1 2">
    <name type="scientific">Smallanthus sonchifolius</name>
    <dbReference type="NCBI Taxonomy" id="185202"/>
    <lineage>
        <taxon>Eukaryota</taxon>
        <taxon>Viridiplantae</taxon>
        <taxon>Streptophyta</taxon>
        <taxon>Embryophyta</taxon>
        <taxon>Tracheophyta</taxon>
        <taxon>Spermatophyta</taxon>
        <taxon>Magnoliopsida</taxon>
        <taxon>eudicotyledons</taxon>
        <taxon>Gunneridae</taxon>
        <taxon>Pentapetalae</taxon>
        <taxon>asterids</taxon>
        <taxon>campanulids</taxon>
        <taxon>Asterales</taxon>
        <taxon>Asteraceae</taxon>
        <taxon>Asteroideae</taxon>
        <taxon>Heliantheae alliance</taxon>
        <taxon>Millerieae</taxon>
        <taxon>Smallanthus</taxon>
    </lineage>
</organism>